<dbReference type="InterPro" id="IPR025953">
    <property type="entry name" value="YlbD_coat"/>
</dbReference>
<protein>
    <recommendedName>
        <fullName evidence="4">Cytosolic protein</fullName>
    </recommendedName>
</protein>
<name>A0ABT9WWY4_9BACI</name>
<gene>
    <name evidence="2" type="ORF">J2S08_003572</name>
</gene>
<evidence type="ECO:0000256" key="1">
    <source>
        <dbReference type="SAM" id="MobiDB-lite"/>
    </source>
</evidence>
<dbReference type="RefSeq" id="WP_307231899.1">
    <property type="nucleotide sequence ID" value="NZ_JAUSTT010000025.1"/>
</dbReference>
<feature type="region of interest" description="Disordered" evidence="1">
    <location>
        <begin position="110"/>
        <end position="133"/>
    </location>
</feature>
<dbReference type="Pfam" id="PF14071">
    <property type="entry name" value="YlbD_coat"/>
    <property type="match status" value="1"/>
</dbReference>
<reference evidence="2 3" key="1">
    <citation type="submission" date="2023-07" db="EMBL/GenBank/DDBJ databases">
        <title>Genomic Encyclopedia of Type Strains, Phase IV (KMG-IV): sequencing the most valuable type-strain genomes for metagenomic binning, comparative biology and taxonomic classification.</title>
        <authorList>
            <person name="Goeker M."/>
        </authorList>
    </citation>
    <scope>NUCLEOTIDE SEQUENCE [LARGE SCALE GENOMIC DNA]</scope>
    <source>
        <strain evidence="2 3">DSM 23837</strain>
    </source>
</reference>
<proteinExistence type="predicted"/>
<organism evidence="2 3">
    <name type="scientific">Bacillus chungangensis</name>
    <dbReference type="NCBI Taxonomy" id="587633"/>
    <lineage>
        <taxon>Bacteria</taxon>
        <taxon>Bacillati</taxon>
        <taxon>Bacillota</taxon>
        <taxon>Bacilli</taxon>
        <taxon>Bacillales</taxon>
        <taxon>Bacillaceae</taxon>
        <taxon>Bacillus</taxon>
    </lineage>
</organism>
<dbReference type="Proteomes" id="UP001223586">
    <property type="component" value="Unassembled WGS sequence"/>
</dbReference>
<evidence type="ECO:0000313" key="2">
    <source>
        <dbReference type="EMBL" id="MDQ0177691.1"/>
    </source>
</evidence>
<feature type="compositionally biased region" description="Basic and acidic residues" evidence="1">
    <location>
        <begin position="112"/>
        <end position="133"/>
    </location>
</feature>
<sequence>MTKKKLHPSVEEFKEFIKEHTHLIQLVRKGEYTWQELYEDWYLLGADDPRWQEYSSSSSEKVEKKEGNSNNWWNQISGLLKNMDGKQVDGYIEKLNEAISSIQGVLSQFQSHRSEGSSPMKKERNDPFSFRKD</sequence>
<keyword evidence="3" id="KW-1185">Reference proteome</keyword>
<evidence type="ECO:0000313" key="3">
    <source>
        <dbReference type="Proteomes" id="UP001223586"/>
    </source>
</evidence>
<dbReference type="EMBL" id="JAUSTT010000025">
    <property type="protein sequence ID" value="MDQ0177691.1"/>
    <property type="molecule type" value="Genomic_DNA"/>
</dbReference>
<evidence type="ECO:0008006" key="4">
    <source>
        <dbReference type="Google" id="ProtNLM"/>
    </source>
</evidence>
<comment type="caution">
    <text evidence="2">The sequence shown here is derived from an EMBL/GenBank/DDBJ whole genome shotgun (WGS) entry which is preliminary data.</text>
</comment>
<accession>A0ABT9WWY4</accession>